<dbReference type="Proteomes" id="UP000019322">
    <property type="component" value="Chromosome"/>
</dbReference>
<proteinExistence type="predicted"/>
<gene>
    <name evidence="1" type="ORF">SMUL_1783</name>
</gene>
<dbReference type="EMBL" id="CP007201">
    <property type="protein sequence ID" value="AHJ13038.1"/>
    <property type="molecule type" value="Genomic_DNA"/>
</dbReference>
<name>A0AA86DYC3_SULMK</name>
<accession>A0AA86DYC3</accession>
<dbReference type="RefSeq" id="WP_025344909.1">
    <property type="nucleotide sequence ID" value="NZ_CP007201.1"/>
</dbReference>
<reference evidence="1 2" key="1">
    <citation type="journal article" date="2014" name="Environ. Microbiol.">
        <title>Insights into organohalide respiration and the versatile catabolism of Sulfurospirillum multivorans gained from comparative genomics and physiological studies.</title>
        <authorList>
            <person name="Goris T."/>
            <person name="Schubert T."/>
            <person name="Gadkari J."/>
            <person name="Wubet T."/>
            <person name="Tarkka M."/>
            <person name="Buscot F."/>
            <person name="Adrian L."/>
            <person name="Diekert G."/>
        </authorList>
    </citation>
    <scope>NUCLEOTIDE SEQUENCE [LARGE SCALE GENOMIC DNA]</scope>
    <source>
        <strain evidence="2">DM 12446 / JCM 15788 / NBRC 109480</strain>
    </source>
</reference>
<sequence length="145" mass="16183">MSTNPIISGLLDKKKEILGSIEGYEALIKKARLNLSVLNQTIALFDESYTKTSTRKMPHRYFETGEAKKLILDVLKSSDVPLKTNEIALRVAEKKGIPLDNEAQQHNFQKTIIASLSTIEASGLVQKVGKDGLMIIWKIKELDSK</sequence>
<evidence type="ECO:0000313" key="2">
    <source>
        <dbReference type="Proteomes" id="UP000019322"/>
    </source>
</evidence>
<protein>
    <submittedName>
        <fullName evidence="1">Uncharacterized protein</fullName>
    </submittedName>
</protein>
<organism evidence="1 2">
    <name type="scientific">Sulfurospirillum multivorans (strain DM 12446 / JCM 15788 / NBRC 109480)</name>
    <dbReference type="NCBI Taxonomy" id="1150621"/>
    <lineage>
        <taxon>Bacteria</taxon>
        <taxon>Pseudomonadati</taxon>
        <taxon>Campylobacterota</taxon>
        <taxon>Epsilonproteobacteria</taxon>
        <taxon>Campylobacterales</taxon>
        <taxon>Sulfurospirillaceae</taxon>
        <taxon>Sulfurospirillum</taxon>
    </lineage>
</organism>
<dbReference type="AlphaFoldDB" id="A0AA86DYC3"/>
<evidence type="ECO:0000313" key="1">
    <source>
        <dbReference type="EMBL" id="AHJ13038.1"/>
    </source>
</evidence>
<dbReference type="KEGG" id="smul:SMUL_1783"/>